<dbReference type="InterPro" id="IPR029063">
    <property type="entry name" value="SAM-dependent_MTases_sf"/>
</dbReference>
<evidence type="ECO:0000256" key="8">
    <source>
        <dbReference type="ARBA" id="ARBA00023242"/>
    </source>
</evidence>
<comment type="similarity">
    <text evidence="9">Belongs to the methyltransferase superfamily. METTL18 family.</text>
</comment>
<dbReference type="EMBL" id="LFYR01000244">
    <property type="protein sequence ID" value="KMZ74762.1"/>
    <property type="molecule type" value="Genomic_DNA"/>
</dbReference>
<evidence type="ECO:0000313" key="10">
    <source>
        <dbReference type="EMBL" id="KMZ74762.1"/>
    </source>
</evidence>
<dbReference type="CDD" id="cd02440">
    <property type="entry name" value="AdoMet_MTases"/>
    <property type="match status" value="1"/>
</dbReference>
<protein>
    <recommendedName>
        <fullName evidence="3">protein-histidine N-methyltransferase</fullName>
        <ecNumber evidence="3">2.1.1.85</ecNumber>
    </recommendedName>
</protein>
<dbReference type="EC" id="2.1.1.85" evidence="3"/>
<dbReference type="GO" id="GO:0018064">
    <property type="term" value="F:protein-L-histidine N-tele-methyltransferase activity"/>
    <property type="evidence" value="ECO:0007669"/>
    <property type="project" value="UniProtKB-EC"/>
</dbReference>
<accession>A0A0K9Q2P5</accession>
<evidence type="ECO:0000256" key="2">
    <source>
        <dbReference type="ARBA" id="ARBA00004496"/>
    </source>
</evidence>
<dbReference type="PANTHER" id="PTHR14614:SF39">
    <property type="entry name" value="HISTIDINE PROTEIN METHYLTRANSFERASE 1 HOMOLOG"/>
    <property type="match status" value="1"/>
</dbReference>
<dbReference type="Gene3D" id="3.40.50.150">
    <property type="entry name" value="Vaccinia Virus protein VP39"/>
    <property type="match status" value="1"/>
</dbReference>
<dbReference type="PANTHER" id="PTHR14614">
    <property type="entry name" value="HEPATOCELLULAR CARCINOMA-ASSOCIATED ANTIGEN"/>
    <property type="match status" value="1"/>
</dbReference>
<evidence type="ECO:0000256" key="7">
    <source>
        <dbReference type="ARBA" id="ARBA00022691"/>
    </source>
</evidence>
<keyword evidence="4" id="KW-0963">Cytoplasm</keyword>
<gene>
    <name evidence="10" type="ORF">ZOSMA_122G00300</name>
</gene>
<evidence type="ECO:0000256" key="4">
    <source>
        <dbReference type="ARBA" id="ARBA00022490"/>
    </source>
</evidence>
<dbReference type="OrthoDB" id="1723750at2759"/>
<evidence type="ECO:0000313" key="11">
    <source>
        <dbReference type="Proteomes" id="UP000036987"/>
    </source>
</evidence>
<dbReference type="InterPro" id="IPR019410">
    <property type="entry name" value="Methyltransf_16"/>
</dbReference>
<dbReference type="GO" id="GO:0008276">
    <property type="term" value="F:protein methyltransferase activity"/>
    <property type="evidence" value="ECO:0000318"/>
    <property type="project" value="GO_Central"/>
</dbReference>
<keyword evidence="5" id="KW-0489">Methyltransferase</keyword>
<dbReference type="GO" id="GO:0032259">
    <property type="term" value="P:methylation"/>
    <property type="evidence" value="ECO:0007669"/>
    <property type="project" value="UniProtKB-KW"/>
</dbReference>
<keyword evidence="6" id="KW-0808">Transferase</keyword>
<organism evidence="10 11">
    <name type="scientific">Zostera marina</name>
    <name type="common">Eelgrass</name>
    <dbReference type="NCBI Taxonomy" id="29655"/>
    <lineage>
        <taxon>Eukaryota</taxon>
        <taxon>Viridiplantae</taxon>
        <taxon>Streptophyta</taxon>
        <taxon>Embryophyta</taxon>
        <taxon>Tracheophyta</taxon>
        <taxon>Spermatophyta</taxon>
        <taxon>Magnoliopsida</taxon>
        <taxon>Liliopsida</taxon>
        <taxon>Zosteraceae</taxon>
        <taxon>Zostera</taxon>
    </lineage>
</organism>
<evidence type="ECO:0000256" key="6">
    <source>
        <dbReference type="ARBA" id="ARBA00022679"/>
    </source>
</evidence>
<dbReference type="GO" id="GO:0005634">
    <property type="term" value="C:nucleus"/>
    <property type="evidence" value="ECO:0007669"/>
    <property type="project" value="UniProtKB-SubCell"/>
</dbReference>
<evidence type="ECO:0000256" key="5">
    <source>
        <dbReference type="ARBA" id="ARBA00022603"/>
    </source>
</evidence>
<sequence length="309" mass="33772">MSADSPKVTYPFFTLSDSSPFRFGLCDSSEKSLPPPPPSIEVHLSEASSVESPNVDSVFITDGLTLLKGRVSTNDVFGVSDSDLIPGKYEGGLKLWEGSIDLIKTLESEIKLANILLSGKRVLELGCGHSLPGIFAGLNGAGSVHFQDFNAEVLKHLTIPNVKYNLPNISFGKDTGSELTKQEEQHKLLDVRFFAGDWREVHCLLVPGSEDNNLKECEKYDVILMAETVYSLSAIQHLYNLIKKCLCHPCGVVYLAGKKHYFGVGGGTRQFLQVVNDDGAMEASLLAEFANGSSNVREVWKISFKATHC</sequence>
<reference evidence="11" key="1">
    <citation type="journal article" date="2016" name="Nature">
        <title>The genome of the seagrass Zostera marina reveals angiosperm adaptation to the sea.</title>
        <authorList>
            <person name="Olsen J.L."/>
            <person name="Rouze P."/>
            <person name="Verhelst B."/>
            <person name="Lin Y.-C."/>
            <person name="Bayer T."/>
            <person name="Collen J."/>
            <person name="Dattolo E."/>
            <person name="De Paoli E."/>
            <person name="Dittami S."/>
            <person name="Maumus F."/>
            <person name="Michel G."/>
            <person name="Kersting A."/>
            <person name="Lauritano C."/>
            <person name="Lohaus R."/>
            <person name="Toepel M."/>
            <person name="Tonon T."/>
            <person name="Vanneste K."/>
            <person name="Amirebrahimi M."/>
            <person name="Brakel J."/>
            <person name="Bostroem C."/>
            <person name="Chovatia M."/>
            <person name="Grimwood J."/>
            <person name="Jenkins J.W."/>
            <person name="Jueterbock A."/>
            <person name="Mraz A."/>
            <person name="Stam W.T."/>
            <person name="Tice H."/>
            <person name="Bornberg-Bauer E."/>
            <person name="Green P.J."/>
            <person name="Pearson G.A."/>
            <person name="Procaccini G."/>
            <person name="Duarte C.M."/>
            <person name="Schmutz J."/>
            <person name="Reusch T.B.H."/>
            <person name="Van de Peer Y."/>
        </authorList>
    </citation>
    <scope>NUCLEOTIDE SEQUENCE [LARGE SCALE GENOMIC DNA]</scope>
    <source>
        <strain evidence="11">cv. Finnish</strain>
    </source>
</reference>
<name>A0A0K9Q2P5_ZOSMR</name>
<evidence type="ECO:0000256" key="1">
    <source>
        <dbReference type="ARBA" id="ARBA00004123"/>
    </source>
</evidence>
<evidence type="ECO:0000256" key="3">
    <source>
        <dbReference type="ARBA" id="ARBA00012533"/>
    </source>
</evidence>
<dbReference type="AlphaFoldDB" id="A0A0K9Q2P5"/>
<keyword evidence="11" id="KW-1185">Reference proteome</keyword>
<dbReference type="SUPFAM" id="SSF53335">
    <property type="entry name" value="S-adenosyl-L-methionine-dependent methyltransferases"/>
    <property type="match status" value="1"/>
</dbReference>
<keyword evidence="7" id="KW-0949">S-adenosyl-L-methionine</keyword>
<dbReference type="GO" id="GO:0006417">
    <property type="term" value="P:regulation of translation"/>
    <property type="evidence" value="ECO:0000318"/>
    <property type="project" value="GO_Central"/>
</dbReference>
<comment type="caution">
    <text evidence="10">The sequence shown here is derived from an EMBL/GenBank/DDBJ whole genome shotgun (WGS) entry which is preliminary data.</text>
</comment>
<dbReference type="OMA" id="IKKCMSH"/>
<dbReference type="Proteomes" id="UP000036987">
    <property type="component" value="Unassembled WGS sequence"/>
</dbReference>
<comment type="subcellular location">
    <subcellularLocation>
        <location evidence="2">Cytoplasm</location>
    </subcellularLocation>
    <subcellularLocation>
        <location evidence="1">Nucleus</location>
    </subcellularLocation>
</comment>
<dbReference type="STRING" id="29655.A0A0K9Q2P5"/>
<keyword evidence="8" id="KW-0539">Nucleus</keyword>
<evidence type="ECO:0000256" key="9">
    <source>
        <dbReference type="ARBA" id="ARBA00038126"/>
    </source>
</evidence>
<proteinExistence type="inferred from homology"/>
<dbReference type="GO" id="GO:0005737">
    <property type="term" value="C:cytoplasm"/>
    <property type="evidence" value="ECO:0007669"/>
    <property type="project" value="UniProtKB-SubCell"/>
</dbReference>